<dbReference type="PhylomeDB" id="B8MA58"/>
<dbReference type="InterPro" id="IPR003959">
    <property type="entry name" value="ATPase_AAA_core"/>
</dbReference>
<dbReference type="InParanoid" id="B8MA58"/>
<evidence type="ECO:0000256" key="2">
    <source>
        <dbReference type="ARBA" id="ARBA00022840"/>
    </source>
</evidence>
<dbReference type="GO" id="GO:0005737">
    <property type="term" value="C:cytoplasm"/>
    <property type="evidence" value="ECO:0007669"/>
    <property type="project" value="TreeGrafter"/>
</dbReference>
<dbReference type="GeneID" id="8099370"/>
<dbReference type="Pfam" id="PF17862">
    <property type="entry name" value="AAA_lid_3"/>
    <property type="match status" value="1"/>
</dbReference>
<dbReference type="GO" id="GO:0016887">
    <property type="term" value="F:ATP hydrolysis activity"/>
    <property type="evidence" value="ECO:0007669"/>
    <property type="project" value="InterPro"/>
</dbReference>
<dbReference type="RefSeq" id="XP_002482379.1">
    <property type="nucleotide sequence ID" value="XM_002482334.1"/>
</dbReference>
<dbReference type="SUPFAM" id="SSF52540">
    <property type="entry name" value="P-loop containing nucleoside triphosphate hydrolases"/>
    <property type="match status" value="2"/>
</dbReference>
<sequence length="742" mass="82130">MAEARVFTLRPLPKPHRSDLRDSFRIYLSASSLAYLKLSPGSLCTLRSEGGIEKTAVAWNAVGDIKTTVVQASSILQECYCIKLGEKLTISKLDGSLNETDRVQLEECTHPDKLVIYGPLSDATELAHWEWALEYPLSQCGILSVGLGFEAEIKGQCRSFKVVEISTSNPTDQTISLFTKRSRVQIGTGPKEDKGFATLKVVQDGLGGLTDQIIRLNHLLVDFNLRAHGADMPRFYRLNRGILIHGPKGTGKSSLLRRIESAGWHRTFSIRSNILSRNSGDGEAKLSKIFKDASRAEPSVIIIDQIDSLAPKRSSPEASSLAHALCESIDALEDAKVLVVAATRHPNDIDDSLRTPHRLSVEVEVSIPTAASRKEILCAIRDRSSEPSDSIIDFMAEKTHGYVGADLFALLQMTCRKARDRLIPNIESPSLDVPMVDEVSKEKNSAWLIVNEDDVIAAMQEVRPTAMREVFLETPKVRWMDIGGQHALKKHLQKMVERPLKFPERMRRLNVKSRKGILLYGPPGCSKTLVVKALATEAGLNFLAVKGAEILSMYVGESERKLREIFQKARSARPSILFFDEIDAIAAKRTSSSGGVNVLTTLLNEMDGIEELKNVLVVAATNKPGTLDPALMRPGRLDNIVYVGPPDYDSRREIFSIWTSKSVVSSDLSIDDLAARTEGYSGAEIISLCETAGEAALDEEDEKNEPQEVMWHHFEIAFTRVKTQLTPDIIAEYEQWAEKSAL</sequence>
<dbReference type="Gene3D" id="3.40.50.300">
    <property type="entry name" value="P-loop containing nucleotide triphosphate hydrolases"/>
    <property type="match status" value="2"/>
</dbReference>
<protein>
    <submittedName>
        <fullName evidence="4">AAA family ATPase, putative</fullName>
    </submittedName>
</protein>
<dbReference type="InterPro" id="IPR050168">
    <property type="entry name" value="AAA_ATPase_domain"/>
</dbReference>
<name>B8MA58_TALSN</name>
<keyword evidence="5" id="KW-1185">Reference proteome</keyword>
<keyword evidence="2" id="KW-0067">ATP-binding</keyword>
<evidence type="ECO:0000313" key="5">
    <source>
        <dbReference type="Proteomes" id="UP000001745"/>
    </source>
</evidence>
<dbReference type="eggNOG" id="KOG0730">
    <property type="taxonomic scope" value="Eukaryota"/>
</dbReference>
<dbReference type="InterPro" id="IPR003960">
    <property type="entry name" value="ATPase_AAA_CS"/>
</dbReference>
<dbReference type="PANTHER" id="PTHR23077">
    <property type="entry name" value="AAA-FAMILY ATPASE"/>
    <property type="match status" value="1"/>
</dbReference>
<dbReference type="AlphaFoldDB" id="B8MA58"/>
<dbReference type="FunFam" id="3.40.50.300:FF:001721">
    <property type="entry name" value="AAA family ATPase, putative"/>
    <property type="match status" value="1"/>
</dbReference>
<evidence type="ECO:0000259" key="3">
    <source>
        <dbReference type="SMART" id="SM00382"/>
    </source>
</evidence>
<reference evidence="5" key="1">
    <citation type="journal article" date="2015" name="Genome Announc.">
        <title>Genome sequence of the AIDS-associated pathogen Penicillium marneffei (ATCC18224) and its near taxonomic relative Talaromyces stipitatus (ATCC10500).</title>
        <authorList>
            <person name="Nierman W.C."/>
            <person name="Fedorova-Abrams N.D."/>
            <person name="Andrianopoulos A."/>
        </authorList>
    </citation>
    <scope>NUCLEOTIDE SEQUENCE [LARGE SCALE GENOMIC DNA]</scope>
    <source>
        <strain evidence="5">ATCC 10500 / CBS 375.48 / QM 6759 / NRRL 1006</strain>
    </source>
</reference>
<dbReference type="GO" id="GO:0005524">
    <property type="term" value="F:ATP binding"/>
    <property type="evidence" value="ECO:0007669"/>
    <property type="project" value="UniProtKB-KW"/>
</dbReference>
<dbReference type="PANTHER" id="PTHR23077:SF27">
    <property type="entry name" value="ATPASE FAMILY GENE 2 PROTEIN HOMOLOG A"/>
    <property type="match status" value="1"/>
</dbReference>
<dbReference type="InterPro" id="IPR027417">
    <property type="entry name" value="P-loop_NTPase"/>
</dbReference>
<evidence type="ECO:0000313" key="4">
    <source>
        <dbReference type="EMBL" id="EED18387.1"/>
    </source>
</evidence>
<feature type="domain" description="AAA+ ATPase" evidence="3">
    <location>
        <begin position="238"/>
        <end position="369"/>
    </location>
</feature>
<accession>B8MA58</accession>
<dbReference type="HOGENOM" id="CLU_000688_12_3_1"/>
<dbReference type="VEuPathDB" id="FungiDB:TSTA_121300"/>
<dbReference type="OrthoDB" id="27435at2759"/>
<dbReference type="Pfam" id="PF00004">
    <property type="entry name" value="AAA"/>
    <property type="match status" value="2"/>
</dbReference>
<dbReference type="InterPro" id="IPR041569">
    <property type="entry name" value="AAA_lid_3"/>
</dbReference>
<dbReference type="OMA" id="KPPTIHW"/>
<dbReference type="PROSITE" id="PS00674">
    <property type="entry name" value="AAA"/>
    <property type="match status" value="1"/>
</dbReference>
<evidence type="ECO:0000256" key="1">
    <source>
        <dbReference type="ARBA" id="ARBA00022741"/>
    </source>
</evidence>
<feature type="domain" description="AAA+ ATPase" evidence="3">
    <location>
        <begin position="513"/>
        <end position="647"/>
    </location>
</feature>
<organism evidence="4 5">
    <name type="scientific">Talaromyces stipitatus (strain ATCC 10500 / CBS 375.48 / QM 6759 / NRRL 1006)</name>
    <name type="common">Penicillium stipitatum</name>
    <dbReference type="NCBI Taxonomy" id="441959"/>
    <lineage>
        <taxon>Eukaryota</taxon>
        <taxon>Fungi</taxon>
        <taxon>Dikarya</taxon>
        <taxon>Ascomycota</taxon>
        <taxon>Pezizomycotina</taxon>
        <taxon>Eurotiomycetes</taxon>
        <taxon>Eurotiomycetidae</taxon>
        <taxon>Eurotiales</taxon>
        <taxon>Trichocomaceae</taxon>
        <taxon>Talaromyces</taxon>
        <taxon>Talaromyces sect. Talaromyces</taxon>
    </lineage>
</organism>
<dbReference type="SMART" id="SM00382">
    <property type="entry name" value="AAA"/>
    <property type="match status" value="2"/>
</dbReference>
<gene>
    <name evidence="4" type="ORF">TSTA_121300</name>
</gene>
<dbReference type="STRING" id="441959.B8MA58"/>
<dbReference type="EMBL" id="EQ962655">
    <property type="protein sequence ID" value="EED18387.1"/>
    <property type="molecule type" value="Genomic_DNA"/>
</dbReference>
<proteinExistence type="predicted"/>
<dbReference type="Proteomes" id="UP000001745">
    <property type="component" value="Unassembled WGS sequence"/>
</dbReference>
<keyword evidence="1" id="KW-0547">Nucleotide-binding</keyword>
<dbReference type="Gene3D" id="1.10.8.60">
    <property type="match status" value="2"/>
</dbReference>
<dbReference type="InterPro" id="IPR003593">
    <property type="entry name" value="AAA+_ATPase"/>
</dbReference>